<accession>A0A4P9WWU6</accession>
<organism evidence="1 2">
    <name type="scientific">Caulochytrium protostelioides</name>
    <dbReference type="NCBI Taxonomy" id="1555241"/>
    <lineage>
        <taxon>Eukaryota</taxon>
        <taxon>Fungi</taxon>
        <taxon>Fungi incertae sedis</taxon>
        <taxon>Chytridiomycota</taxon>
        <taxon>Chytridiomycota incertae sedis</taxon>
        <taxon>Chytridiomycetes</taxon>
        <taxon>Caulochytriales</taxon>
        <taxon>Caulochytriaceae</taxon>
        <taxon>Caulochytrium</taxon>
    </lineage>
</organism>
<dbReference type="Gene3D" id="3.30.720.200">
    <property type="match status" value="1"/>
</dbReference>
<feature type="non-terminal residue" evidence="1">
    <location>
        <position position="1"/>
    </location>
</feature>
<reference evidence="2" key="1">
    <citation type="journal article" date="2018" name="Nat. Microbiol.">
        <title>Leveraging single-cell genomics to expand the fungal tree of life.</title>
        <authorList>
            <person name="Ahrendt S.R."/>
            <person name="Quandt C.A."/>
            <person name="Ciobanu D."/>
            <person name="Clum A."/>
            <person name="Salamov A."/>
            <person name="Andreopoulos B."/>
            <person name="Cheng J.F."/>
            <person name="Woyke T."/>
            <person name="Pelin A."/>
            <person name="Henrissat B."/>
            <person name="Reynolds N.K."/>
            <person name="Benny G.L."/>
            <person name="Smith M.E."/>
            <person name="James T.Y."/>
            <person name="Grigoriev I.V."/>
        </authorList>
    </citation>
    <scope>NUCLEOTIDE SEQUENCE [LARGE SCALE GENOMIC DNA]</scope>
    <source>
        <strain evidence="2">ATCC 52028</strain>
    </source>
</reference>
<protein>
    <submittedName>
        <fullName evidence="1">Uncharacterized protein</fullName>
    </submittedName>
</protein>
<dbReference type="EMBL" id="ML011059">
    <property type="protein sequence ID" value="RKO95716.1"/>
    <property type="molecule type" value="Genomic_DNA"/>
</dbReference>
<name>A0A4P9WWU6_9FUNG</name>
<dbReference type="Proteomes" id="UP000268535">
    <property type="component" value="Unassembled WGS sequence"/>
</dbReference>
<evidence type="ECO:0000313" key="1">
    <source>
        <dbReference type="EMBL" id="RKO95716.1"/>
    </source>
</evidence>
<sequence length="104" mass="11216">AFKGDAKHVLAYFEGLKSCTSGEWDEAALLRLKAQLDADHQAEIVAPNGKTYTVTEAMIAVRQETTKVTAPVTARICLSGAGLAAVGVIDRVMVDLRFCYALSW</sequence>
<proteinExistence type="predicted"/>
<gene>
    <name evidence="1" type="ORF">CAUPRSCDRAFT_12587</name>
</gene>
<evidence type="ECO:0000313" key="2">
    <source>
        <dbReference type="Proteomes" id="UP000268535"/>
    </source>
</evidence>
<dbReference type="AlphaFoldDB" id="A0A4P9WWU6"/>